<dbReference type="EMBL" id="GDHC01003738">
    <property type="protein sequence ID" value="JAQ14891.1"/>
    <property type="molecule type" value="Transcribed_RNA"/>
</dbReference>
<proteinExistence type="predicted"/>
<gene>
    <name evidence="5" type="primary">mtpn_0</name>
    <name evidence="6" type="synonym">mtpn_1</name>
    <name evidence="4" type="synonym">mtpn_2</name>
    <name evidence="4" type="ORF">CM83_38062</name>
    <name evidence="6" type="ORF">CM83_38063</name>
    <name evidence="5" type="ORF">CM83_38064</name>
    <name evidence="9" type="ORF">g.46577</name>
    <name evidence="8" type="ORF">g.46578</name>
</gene>
<evidence type="ECO:0000313" key="8">
    <source>
        <dbReference type="EMBL" id="JAP99474.1"/>
    </source>
</evidence>
<dbReference type="PANTHER" id="PTHR24171">
    <property type="entry name" value="ANKYRIN REPEAT DOMAIN-CONTAINING PROTEIN 39-RELATED"/>
    <property type="match status" value="1"/>
</dbReference>
<dbReference type="PANTHER" id="PTHR24171:SF8">
    <property type="entry name" value="BRCA1-ASSOCIATED RING DOMAIN PROTEIN 1"/>
    <property type="match status" value="1"/>
</dbReference>
<dbReference type="PROSITE" id="PS50297">
    <property type="entry name" value="ANK_REP_REGION"/>
    <property type="match status" value="1"/>
</dbReference>
<dbReference type="EMBL" id="GBRD01016172">
    <property type="protein sequence ID" value="JAG49654.1"/>
    <property type="molecule type" value="Transcribed_RNA"/>
</dbReference>
<dbReference type="GO" id="GO:0085020">
    <property type="term" value="P:protein K6-linked ubiquitination"/>
    <property type="evidence" value="ECO:0007669"/>
    <property type="project" value="TreeGrafter"/>
</dbReference>
<dbReference type="AlphaFoldDB" id="A0A0A9YKP4"/>
<feature type="repeat" description="ANK" evidence="3">
    <location>
        <begin position="32"/>
        <end position="64"/>
    </location>
</feature>
<dbReference type="EMBL" id="GBHO01009987">
    <property type="protein sequence ID" value="JAG33617.1"/>
    <property type="molecule type" value="Transcribed_RNA"/>
</dbReference>
<dbReference type="PROSITE" id="PS50088">
    <property type="entry name" value="ANK_REPEAT"/>
    <property type="match status" value="1"/>
</dbReference>
<reference evidence="7" key="3">
    <citation type="submission" date="2014-09" db="EMBL/GenBank/DDBJ databases">
        <authorList>
            <person name="Magalhaes I.L.F."/>
            <person name="Oliveira U."/>
            <person name="Santos F.R."/>
            <person name="Vidigal T.H.D.A."/>
            <person name="Brescovit A.D."/>
            <person name="Santos A.J."/>
        </authorList>
    </citation>
    <scope>NUCLEOTIDE SEQUENCE</scope>
</reference>
<dbReference type="GO" id="GO:0031436">
    <property type="term" value="C:BRCA1-BARD1 complex"/>
    <property type="evidence" value="ECO:0007669"/>
    <property type="project" value="TreeGrafter"/>
</dbReference>
<name>A0A0A9YKP4_LYGHE</name>
<dbReference type="GO" id="GO:0070531">
    <property type="term" value="C:BRCA1-A complex"/>
    <property type="evidence" value="ECO:0007669"/>
    <property type="project" value="TreeGrafter"/>
</dbReference>
<evidence type="ECO:0000256" key="2">
    <source>
        <dbReference type="ARBA" id="ARBA00023043"/>
    </source>
</evidence>
<evidence type="ECO:0000313" key="5">
    <source>
        <dbReference type="EMBL" id="JAG33617.1"/>
    </source>
</evidence>
<accession>A0A0A9YKP4</accession>
<evidence type="ECO:0000313" key="4">
    <source>
        <dbReference type="EMBL" id="JAG33615.1"/>
    </source>
</evidence>
<evidence type="ECO:0000256" key="3">
    <source>
        <dbReference type="PROSITE-ProRule" id="PRU00023"/>
    </source>
</evidence>
<sequence>MSELVWGIKNGDLDYVKAFVESKEIDINQDIDGRPPLHYAADYGQRDVIEYLVSKGADINAKDKHGISAVLAAIWEGHTNCVRALLESGAERTGTAPDGTSYVDAADKPEIKALLQ</sequence>
<evidence type="ECO:0000313" key="9">
    <source>
        <dbReference type="EMBL" id="JAQ14891.1"/>
    </source>
</evidence>
<dbReference type="InterPro" id="IPR036770">
    <property type="entry name" value="Ankyrin_rpt-contain_sf"/>
</dbReference>
<dbReference type="SMART" id="SM00248">
    <property type="entry name" value="ANK"/>
    <property type="match status" value="2"/>
</dbReference>
<protein>
    <submittedName>
        <fullName evidence="5">Myotrophin</fullName>
    </submittedName>
</protein>
<dbReference type="Gene3D" id="1.25.40.20">
    <property type="entry name" value="Ankyrin repeat-containing domain"/>
    <property type="match status" value="1"/>
</dbReference>
<dbReference type="SUPFAM" id="SSF48403">
    <property type="entry name" value="Ankyrin repeat"/>
    <property type="match status" value="1"/>
</dbReference>
<dbReference type="GO" id="GO:0004842">
    <property type="term" value="F:ubiquitin-protein transferase activity"/>
    <property type="evidence" value="ECO:0007669"/>
    <property type="project" value="TreeGrafter"/>
</dbReference>
<dbReference type="EMBL" id="GBHO01009989">
    <property type="protein sequence ID" value="JAG33615.1"/>
    <property type="molecule type" value="Transcribed_RNA"/>
</dbReference>
<reference evidence="5" key="2">
    <citation type="submission" date="2014-07" db="EMBL/GenBank/DDBJ databases">
        <authorList>
            <person name="Hull J."/>
        </authorList>
    </citation>
    <scope>NUCLEOTIDE SEQUENCE</scope>
</reference>
<evidence type="ECO:0000256" key="1">
    <source>
        <dbReference type="ARBA" id="ARBA00022737"/>
    </source>
</evidence>
<dbReference type="InterPro" id="IPR002110">
    <property type="entry name" value="Ankyrin_rpt"/>
</dbReference>
<evidence type="ECO:0000313" key="6">
    <source>
        <dbReference type="EMBL" id="JAG33618.1"/>
    </source>
</evidence>
<dbReference type="EMBL" id="GDHC01019154">
    <property type="protein sequence ID" value="JAP99474.1"/>
    <property type="molecule type" value="Transcribed_RNA"/>
</dbReference>
<dbReference type="EMBL" id="GBHO01009986">
    <property type="protein sequence ID" value="JAG33618.1"/>
    <property type="molecule type" value="Transcribed_RNA"/>
</dbReference>
<keyword evidence="2 3" id="KW-0040">ANK repeat</keyword>
<keyword evidence="1" id="KW-0677">Repeat</keyword>
<organism evidence="5">
    <name type="scientific">Lygus hesperus</name>
    <name type="common">Western plant bug</name>
    <dbReference type="NCBI Taxonomy" id="30085"/>
    <lineage>
        <taxon>Eukaryota</taxon>
        <taxon>Metazoa</taxon>
        <taxon>Ecdysozoa</taxon>
        <taxon>Arthropoda</taxon>
        <taxon>Hexapoda</taxon>
        <taxon>Insecta</taxon>
        <taxon>Pterygota</taxon>
        <taxon>Neoptera</taxon>
        <taxon>Paraneoptera</taxon>
        <taxon>Hemiptera</taxon>
        <taxon>Heteroptera</taxon>
        <taxon>Panheteroptera</taxon>
        <taxon>Cimicomorpha</taxon>
        <taxon>Miridae</taxon>
        <taxon>Mirini</taxon>
        <taxon>Lygus</taxon>
    </lineage>
</organism>
<reference evidence="5" key="1">
    <citation type="journal article" date="2014" name="PLoS ONE">
        <title>Transcriptome-Based Identification of ABC Transporters in the Western Tarnished Plant Bug Lygus hesperus.</title>
        <authorList>
            <person name="Hull J.J."/>
            <person name="Chaney K."/>
            <person name="Geib S.M."/>
            <person name="Fabrick J.A."/>
            <person name="Brent C.S."/>
            <person name="Walsh D."/>
            <person name="Lavine L.C."/>
        </authorList>
    </citation>
    <scope>NUCLEOTIDE SEQUENCE</scope>
</reference>
<evidence type="ECO:0000313" key="7">
    <source>
        <dbReference type="EMBL" id="JAG49654.1"/>
    </source>
</evidence>
<reference evidence="8" key="4">
    <citation type="journal article" date="2016" name="Gigascience">
        <title>De novo construction of an expanded transcriptome assembly for the western tarnished plant bug, Lygus hesperus.</title>
        <authorList>
            <person name="Tassone E.E."/>
            <person name="Geib S.M."/>
            <person name="Hall B."/>
            <person name="Fabrick J.A."/>
            <person name="Brent C.S."/>
            <person name="Hull J.J."/>
        </authorList>
    </citation>
    <scope>NUCLEOTIDE SEQUENCE</scope>
</reference>
<dbReference type="Pfam" id="PF12796">
    <property type="entry name" value="Ank_2"/>
    <property type="match status" value="1"/>
</dbReference>